<feature type="compositionally biased region" description="Low complexity" evidence="1">
    <location>
        <begin position="21"/>
        <end position="36"/>
    </location>
</feature>
<feature type="region of interest" description="Disordered" evidence="1">
    <location>
        <begin position="17"/>
        <end position="36"/>
    </location>
</feature>
<organism evidence="2 3">
    <name type="scientific">Phytophthora pseudosyringae</name>
    <dbReference type="NCBI Taxonomy" id="221518"/>
    <lineage>
        <taxon>Eukaryota</taxon>
        <taxon>Sar</taxon>
        <taxon>Stramenopiles</taxon>
        <taxon>Oomycota</taxon>
        <taxon>Peronosporomycetes</taxon>
        <taxon>Peronosporales</taxon>
        <taxon>Peronosporaceae</taxon>
        <taxon>Phytophthora</taxon>
    </lineage>
</organism>
<dbReference type="OrthoDB" id="128966at2759"/>
<accession>A0A8T1VJB7</accession>
<evidence type="ECO:0000313" key="2">
    <source>
        <dbReference type="EMBL" id="KAG7380290.1"/>
    </source>
</evidence>
<feature type="compositionally biased region" description="Polar residues" evidence="1">
    <location>
        <begin position="359"/>
        <end position="377"/>
    </location>
</feature>
<feature type="region of interest" description="Disordered" evidence="1">
    <location>
        <begin position="359"/>
        <end position="409"/>
    </location>
</feature>
<feature type="compositionally biased region" description="Basic and acidic residues" evidence="1">
    <location>
        <begin position="156"/>
        <end position="176"/>
    </location>
</feature>
<reference evidence="2" key="1">
    <citation type="submission" date="2021-02" db="EMBL/GenBank/DDBJ databases">
        <authorList>
            <person name="Palmer J.M."/>
        </authorList>
    </citation>
    <scope>NUCLEOTIDE SEQUENCE</scope>
    <source>
        <strain evidence="2">SCRP734</strain>
    </source>
</reference>
<evidence type="ECO:0000256" key="1">
    <source>
        <dbReference type="SAM" id="MobiDB-lite"/>
    </source>
</evidence>
<dbReference type="Proteomes" id="UP000694044">
    <property type="component" value="Unassembled WGS sequence"/>
</dbReference>
<dbReference type="AlphaFoldDB" id="A0A8T1VJB7"/>
<name>A0A8T1VJB7_9STRA</name>
<dbReference type="EMBL" id="JAGDFM010000301">
    <property type="protein sequence ID" value="KAG7380290.1"/>
    <property type="molecule type" value="Genomic_DNA"/>
</dbReference>
<feature type="region of interest" description="Disordered" evidence="1">
    <location>
        <begin position="155"/>
        <end position="176"/>
    </location>
</feature>
<proteinExistence type="predicted"/>
<protein>
    <submittedName>
        <fullName evidence="2">Uncharacterized protein</fullName>
    </submittedName>
</protein>
<feature type="region of interest" description="Disordered" evidence="1">
    <location>
        <begin position="195"/>
        <end position="219"/>
    </location>
</feature>
<keyword evidence="3" id="KW-1185">Reference proteome</keyword>
<evidence type="ECO:0000313" key="3">
    <source>
        <dbReference type="Proteomes" id="UP000694044"/>
    </source>
</evidence>
<feature type="region of interest" description="Disordered" evidence="1">
    <location>
        <begin position="310"/>
        <end position="330"/>
    </location>
</feature>
<comment type="caution">
    <text evidence="2">The sequence shown here is derived from an EMBL/GenBank/DDBJ whole genome shotgun (WGS) entry which is preliminary data.</text>
</comment>
<sequence length="409" mass="44420">MRTSEIASNLKEAEVQYGETSSIASRPSVSASGSRGTFSCRRWRLLSGKPSKDDAALGARVTAHKPSLGAVTPGTVRRPTTTALDSDNWATAATPFAAFLPRDTIVPTTSRKSVAAAVLTSAFPPENAKKFDRELTICERKHVKAMGRMATRIYRGKSEAEEPSEPAKRRLKTREKQTLKDHIYLPVLCEARTGGLRDLSPPRASKLLHPSPGREESPQDTVAIPDALAGMKLLSSQLDELRAGLEISATSHEVPGRTDLLWYPQSQRSTKRTLSQTPNVAGRMLGHTQDTGSSSSSIETLLLRVLERPPASSDGYQTDHEESSMESSDGIKTKFLASRSTNNSEDDLLLLLSALDSTSQIPSQDETSHPSTSTKSLPDSIMKSHPILPGTEQFGGEPLLEPNEVRRAR</sequence>
<gene>
    <name evidence="2" type="ORF">PHYPSEUDO_007566</name>
</gene>